<name>A0A399RTX0_9BACT</name>
<sequence length="188" mass="21247">MQDLKLFMLMLGCTPKGRHTEQHDIFFGVATTVKELVPEIKAFWPEAKGDIHVDAWREVTKVDGYSVTVVPKTGAPEPAEEADKLFFLNLGGYKPGEFDEFHYKMLAVAQTQADAVKQAKQTAFYKHTGFKGATSHIDDKYGVDVDDLVQVKDILPEHTKQKYSLRLEAGSMAEENEMHLGYFQLHKL</sequence>
<feature type="domain" description="DUF1543" evidence="1">
    <location>
        <begin position="18"/>
        <end position="69"/>
    </location>
</feature>
<dbReference type="Gene3D" id="3.10.20.10">
    <property type="match status" value="2"/>
</dbReference>
<protein>
    <submittedName>
        <fullName evidence="2">DUF1543 domain-containing protein</fullName>
    </submittedName>
</protein>
<accession>A0A399RTX0</accession>
<reference evidence="3" key="1">
    <citation type="submission" date="2018-08" db="EMBL/GenBank/DDBJ databases">
        <title>Mucilaginibacter sp. MYSH2.</title>
        <authorList>
            <person name="Seo T."/>
        </authorList>
    </citation>
    <scope>NUCLEOTIDE SEQUENCE [LARGE SCALE GENOMIC DNA]</scope>
    <source>
        <strain evidence="3">KIRAN</strain>
    </source>
</reference>
<dbReference type="Pfam" id="PF07566">
    <property type="entry name" value="DUF1543"/>
    <property type="match status" value="1"/>
</dbReference>
<dbReference type="Proteomes" id="UP000266005">
    <property type="component" value="Unassembled WGS sequence"/>
</dbReference>
<dbReference type="OrthoDB" id="850243at2"/>
<organism evidence="2 3">
    <name type="scientific">Pontibacter oryzae</name>
    <dbReference type="NCBI Taxonomy" id="2304593"/>
    <lineage>
        <taxon>Bacteria</taxon>
        <taxon>Pseudomonadati</taxon>
        <taxon>Bacteroidota</taxon>
        <taxon>Cytophagia</taxon>
        <taxon>Cytophagales</taxon>
        <taxon>Hymenobacteraceae</taxon>
        <taxon>Pontibacter</taxon>
    </lineage>
</organism>
<dbReference type="InterPro" id="IPR011440">
    <property type="entry name" value="DUF1543"/>
</dbReference>
<evidence type="ECO:0000259" key="1">
    <source>
        <dbReference type="Pfam" id="PF07566"/>
    </source>
</evidence>
<evidence type="ECO:0000313" key="3">
    <source>
        <dbReference type="Proteomes" id="UP000266005"/>
    </source>
</evidence>
<dbReference type="RefSeq" id="WP_119433161.1">
    <property type="nucleotide sequence ID" value="NZ_QWGE01000005.1"/>
</dbReference>
<proteinExistence type="predicted"/>
<dbReference type="AlphaFoldDB" id="A0A399RTX0"/>
<comment type="caution">
    <text evidence="2">The sequence shown here is derived from an EMBL/GenBank/DDBJ whole genome shotgun (WGS) entry which is preliminary data.</text>
</comment>
<gene>
    <name evidence="2" type="ORF">D1627_15370</name>
</gene>
<evidence type="ECO:0000313" key="2">
    <source>
        <dbReference type="EMBL" id="RIJ34301.1"/>
    </source>
</evidence>
<keyword evidence="3" id="KW-1185">Reference proteome</keyword>
<dbReference type="EMBL" id="QWGE01000005">
    <property type="protein sequence ID" value="RIJ34301.1"/>
    <property type="molecule type" value="Genomic_DNA"/>
</dbReference>